<keyword evidence="4" id="KW-1185">Reference proteome</keyword>
<comment type="caution">
    <text evidence="3">The sequence shown here is derived from an EMBL/GenBank/DDBJ whole genome shotgun (WGS) entry which is preliminary data.</text>
</comment>
<dbReference type="SUPFAM" id="SSF50952">
    <property type="entry name" value="Soluble quinoprotein glucose dehydrogenase"/>
    <property type="match status" value="1"/>
</dbReference>
<feature type="chain" id="PRO_5045650932" evidence="1">
    <location>
        <begin position="33"/>
        <end position="431"/>
    </location>
</feature>
<gene>
    <name evidence="3" type="ORF">AB6724_13240</name>
</gene>
<keyword evidence="1" id="KW-0732">Signal</keyword>
<dbReference type="RefSeq" id="WP_369338998.1">
    <property type="nucleotide sequence ID" value="NZ_JBFYGN010000014.1"/>
</dbReference>
<evidence type="ECO:0000313" key="3">
    <source>
        <dbReference type="EMBL" id="MEX8193803.1"/>
    </source>
</evidence>
<dbReference type="EMBL" id="JBFYGN010000014">
    <property type="protein sequence ID" value="MEX8193803.1"/>
    <property type="molecule type" value="Genomic_DNA"/>
</dbReference>
<feature type="domain" description="Glucose/Sorbosone dehydrogenase" evidence="2">
    <location>
        <begin position="173"/>
        <end position="346"/>
    </location>
</feature>
<dbReference type="PANTHER" id="PTHR19328:SF53">
    <property type="entry name" value="MEMBRANE PROTEIN"/>
    <property type="match status" value="1"/>
</dbReference>
<dbReference type="InterPro" id="IPR011042">
    <property type="entry name" value="6-blade_b-propeller_TolB-like"/>
</dbReference>
<dbReference type="InterPro" id="IPR012938">
    <property type="entry name" value="Glc/Sorbosone_DH"/>
</dbReference>
<evidence type="ECO:0000313" key="4">
    <source>
        <dbReference type="Proteomes" id="UP001561046"/>
    </source>
</evidence>
<accession>A0ABV3ZWH1</accession>
<proteinExistence type="predicted"/>
<feature type="signal peptide" evidence="1">
    <location>
        <begin position="1"/>
        <end position="32"/>
    </location>
</feature>
<dbReference type="Gene3D" id="2.120.10.30">
    <property type="entry name" value="TolB, C-terminal domain"/>
    <property type="match status" value="1"/>
</dbReference>
<evidence type="ECO:0000256" key="1">
    <source>
        <dbReference type="SAM" id="SignalP"/>
    </source>
</evidence>
<dbReference type="Proteomes" id="UP001561046">
    <property type="component" value="Unassembled WGS sequence"/>
</dbReference>
<sequence length="431" mass="45853">MALKKPLPTAGRTLGPLMALLLTLAASQPVQARGYTSTGKCAGYPRLAIGSPAGTCVGLVADEAHGLRFPRRVLEIAPGRLWVLDMGGWMPQQGKLIELRLPPDAATPANANTTAKAVQAQVLLDKLNYPSGMVRGPDGRIYIGEADRIWRAAVPAPGQPPRPEVLAGNLPADGAHLLKELAFAPDGSLYVNLGSFSDSCRGEDQKQPVPCPERGGAMPRAAVWRMTLQAGPLPVKEFKLFATGLRNSMALAAMPDGPAAGTLWQGENNIDYRDSKQPPEELNQLRAGADYGWPYCIGRQQNAQGYEKRYDCSKTEAPFMLWPAHVAPLHMLATGSASAYGGQLLVAWHGPGAGGQRIVGFARDAKGLPSGKPIDWLSGWDEKAGLRPRGRPTGMAVDHAGRLLVVEDFNRSLLMLMSEAGTAPAASAAPR</sequence>
<dbReference type="InterPro" id="IPR011041">
    <property type="entry name" value="Quinoprot_gluc/sorb_DH_b-prop"/>
</dbReference>
<dbReference type="Pfam" id="PF07995">
    <property type="entry name" value="GSDH"/>
    <property type="match status" value="1"/>
</dbReference>
<organism evidence="3 4">
    <name type="scientific">Comamonas guangdongensis</name>
    <dbReference type="NCBI Taxonomy" id="510515"/>
    <lineage>
        <taxon>Bacteria</taxon>
        <taxon>Pseudomonadati</taxon>
        <taxon>Pseudomonadota</taxon>
        <taxon>Betaproteobacteria</taxon>
        <taxon>Burkholderiales</taxon>
        <taxon>Comamonadaceae</taxon>
        <taxon>Comamonas</taxon>
    </lineage>
</organism>
<evidence type="ECO:0000259" key="2">
    <source>
        <dbReference type="Pfam" id="PF07995"/>
    </source>
</evidence>
<dbReference type="PANTHER" id="PTHR19328">
    <property type="entry name" value="HEDGEHOG-INTERACTING PROTEIN"/>
    <property type="match status" value="1"/>
</dbReference>
<reference evidence="3 4" key="1">
    <citation type="journal article" date="2013" name="Int. J. Syst. Evol. Microbiol.">
        <title>Comamonas guangdongensis sp. nov., isolated from subterranean forest sediment, and emended description of the genus Comamonas.</title>
        <authorList>
            <person name="Zhang J."/>
            <person name="Wang Y."/>
            <person name="Zhou S."/>
            <person name="Wu C."/>
            <person name="He J."/>
            <person name="Li F."/>
        </authorList>
    </citation>
    <scope>NUCLEOTIDE SEQUENCE [LARGE SCALE GENOMIC DNA]</scope>
    <source>
        <strain evidence="3 4">CCTCC AB2011133</strain>
    </source>
</reference>
<name>A0ABV3ZWH1_9BURK</name>
<protein>
    <submittedName>
        <fullName evidence="3">Sorbosone dehydrogenase family protein</fullName>
    </submittedName>
</protein>